<feature type="domain" description="Ppx/GppA phosphatase C-terminal" evidence="1">
    <location>
        <begin position="22"/>
        <end position="93"/>
    </location>
</feature>
<evidence type="ECO:0000313" key="2">
    <source>
        <dbReference type="EMBL" id="MCL7022922.1"/>
    </source>
</evidence>
<evidence type="ECO:0000259" key="1">
    <source>
        <dbReference type="Pfam" id="PF21447"/>
    </source>
</evidence>
<dbReference type="AlphaFoldDB" id="A0AA41UWZ8"/>
<dbReference type="SUPFAM" id="SSF109604">
    <property type="entry name" value="HD-domain/PDEase-like"/>
    <property type="match status" value="1"/>
</dbReference>
<dbReference type="Pfam" id="PF21447">
    <property type="entry name" value="Ppx-GppA_III"/>
    <property type="match status" value="1"/>
</dbReference>
<dbReference type="PANTHER" id="PTHR30005">
    <property type="entry name" value="EXOPOLYPHOSPHATASE"/>
    <property type="match status" value="1"/>
</dbReference>
<feature type="non-terminal residue" evidence="2">
    <location>
        <position position="99"/>
    </location>
</feature>
<gene>
    <name evidence="2" type="ORF">MKW94_001035</name>
</gene>
<feature type="non-terminal residue" evidence="2">
    <location>
        <position position="1"/>
    </location>
</feature>
<protein>
    <recommendedName>
        <fullName evidence="1">Ppx/GppA phosphatase C-terminal domain-containing protein</fullName>
    </recommendedName>
</protein>
<organism evidence="2 3">
    <name type="scientific">Papaver nudicaule</name>
    <name type="common">Iceland poppy</name>
    <dbReference type="NCBI Taxonomy" id="74823"/>
    <lineage>
        <taxon>Eukaryota</taxon>
        <taxon>Viridiplantae</taxon>
        <taxon>Streptophyta</taxon>
        <taxon>Embryophyta</taxon>
        <taxon>Tracheophyta</taxon>
        <taxon>Spermatophyta</taxon>
        <taxon>Magnoliopsida</taxon>
        <taxon>Ranunculales</taxon>
        <taxon>Papaveraceae</taxon>
        <taxon>Papaveroideae</taxon>
        <taxon>Papaver</taxon>
    </lineage>
</organism>
<proteinExistence type="predicted"/>
<dbReference type="Gene3D" id="1.10.3210.10">
    <property type="entry name" value="Hypothetical protein af1432"/>
    <property type="match status" value="1"/>
</dbReference>
<evidence type="ECO:0000313" key="3">
    <source>
        <dbReference type="Proteomes" id="UP001177140"/>
    </source>
</evidence>
<dbReference type="PANTHER" id="PTHR30005:SF0">
    <property type="entry name" value="RETROGRADE REGULATION PROTEIN 2"/>
    <property type="match status" value="1"/>
</dbReference>
<dbReference type="EMBL" id="JAJJMA010016561">
    <property type="protein sequence ID" value="MCL7022922.1"/>
    <property type="molecule type" value="Genomic_DNA"/>
</dbReference>
<dbReference type="InterPro" id="IPR050273">
    <property type="entry name" value="GppA/Ppx_hydrolase"/>
</dbReference>
<comment type="caution">
    <text evidence="2">The sequence shown here is derived from an EMBL/GenBank/DDBJ whole genome shotgun (WGS) entry which is preliminary data.</text>
</comment>
<reference evidence="2" key="1">
    <citation type="submission" date="2022-03" db="EMBL/GenBank/DDBJ databases">
        <title>A functionally conserved STORR gene fusion in Papaver species that diverged 16.8 million years ago.</title>
        <authorList>
            <person name="Catania T."/>
        </authorList>
    </citation>
    <scope>NUCLEOTIDE SEQUENCE</scope>
    <source>
        <strain evidence="2">S-191538</strain>
    </source>
</reference>
<name>A0AA41UWZ8_PAPNU</name>
<dbReference type="Proteomes" id="UP001177140">
    <property type="component" value="Unassembled WGS sequence"/>
</dbReference>
<keyword evidence="3" id="KW-1185">Reference proteome</keyword>
<dbReference type="GO" id="GO:0016462">
    <property type="term" value="F:pyrophosphatase activity"/>
    <property type="evidence" value="ECO:0007669"/>
    <property type="project" value="TreeGrafter"/>
</dbReference>
<sequence>EMFESLRKCDELANRQFLDTASLDEKDLEYLEAACLLHNIGLFIGKKGYHKHSYHIIKNGQHLHGYSTEEVELIALLVKHHRKKFPKSTQGSLEGFQKE</sequence>
<accession>A0AA41UWZ8</accession>
<dbReference type="InterPro" id="IPR048950">
    <property type="entry name" value="Ppx_GppA_C"/>
</dbReference>